<evidence type="ECO:0000256" key="1">
    <source>
        <dbReference type="SAM" id="SignalP"/>
    </source>
</evidence>
<sequence>MKVRMRSLVAAALLTALTACSSEEERPAVTTNRDLPLAYPKDVATLLSRFGSDVLLGLGAGLRFKNENVRPSPCGDGASVKQVPGRNAGLDSWWVDHSPYSEAIDTYVVLPSLLRIAPGLVRVRDALTGSGWRVVEEHAGSSLRLAAPQDGYTATFEAITSVPGSPRIGVTISSPCLRHPDAR</sequence>
<gene>
    <name evidence="2" type="ORF">GCM10010468_63350</name>
</gene>
<dbReference type="RefSeq" id="WP_344835621.1">
    <property type="nucleotide sequence ID" value="NZ_BAAAUV010000022.1"/>
</dbReference>
<evidence type="ECO:0000313" key="2">
    <source>
        <dbReference type="EMBL" id="GAA3231907.1"/>
    </source>
</evidence>
<organism evidence="2 3">
    <name type="scientific">Actinocorallia longicatena</name>
    <dbReference type="NCBI Taxonomy" id="111803"/>
    <lineage>
        <taxon>Bacteria</taxon>
        <taxon>Bacillati</taxon>
        <taxon>Actinomycetota</taxon>
        <taxon>Actinomycetes</taxon>
        <taxon>Streptosporangiales</taxon>
        <taxon>Thermomonosporaceae</taxon>
        <taxon>Actinocorallia</taxon>
    </lineage>
</organism>
<keyword evidence="3" id="KW-1185">Reference proteome</keyword>
<feature type="chain" id="PRO_5045392230" description="Lipoprotein" evidence="1">
    <location>
        <begin position="22"/>
        <end position="183"/>
    </location>
</feature>
<dbReference type="EMBL" id="BAAAUV010000022">
    <property type="protein sequence ID" value="GAA3231907.1"/>
    <property type="molecule type" value="Genomic_DNA"/>
</dbReference>
<proteinExistence type="predicted"/>
<accession>A0ABP6QHT8</accession>
<protein>
    <recommendedName>
        <fullName evidence="4">Lipoprotein</fullName>
    </recommendedName>
</protein>
<name>A0ABP6QHT8_9ACTN</name>
<evidence type="ECO:0008006" key="4">
    <source>
        <dbReference type="Google" id="ProtNLM"/>
    </source>
</evidence>
<feature type="signal peptide" evidence="1">
    <location>
        <begin position="1"/>
        <end position="21"/>
    </location>
</feature>
<comment type="caution">
    <text evidence="2">The sequence shown here is derived from an EMBL/GenBank/DDBJ whole genome shotgun (WGS) entry which is preliminary data.</text>
</comment>
<evidence type="ECO:0000313" key="3">
    <source>
        <dbReference type="Proteomes" id="UP001501237"/>
    </source>
</evidence>
<keyword evidence="1" id="KW-0732">Signal</keyword>
<reference evidence="3" key="1">
    <citation type="journal article" date="2019" name="Int. J. Syst. Evol. Microbiol.">
        <title>The Global Catalogue of Microorganisms (GCM) 10K type strain sequencing project: providing services to taxonomists for standard genome sequencing and annotation.</title>
        <authorList>
            <consortium name="The Broad Institute Genomics Platform"/>
            <consortium name="The Broad Institute Genome Sequencing Center for Infectious Disease"/>
            <person name="Wu L."/>
            <person name="Ma J."/>
        </authorList>
    </citation>
    <scope>NUCLEOTIDE SEQUENCE [LARGE SCALE GENOMIC DNA]</scope>
    <source>
        <strain evidence="3">JCM 9377</strain>
    </source>
</reference>
<dbReference type="Proteomes" id="UP001501237">
    <property type="component" value="Unassembled WGS sequence"/>
</dbReference>
<dbReference type="PROSITE" id="PS51257">
    <property type="entry name" value="PROKAR_LIPOPROTEIN"/>
    <property type="match status" value="1"/>
</dbReference>